<dbReference type="Pfam" id="PF25276">
    <property type="entry name" value="DUF7870"/>
    <property type="match status" value="1"/>
</dbReference>
<name>A0A8S1ZVY1_ARAAE</name>
<feature type="transmembrane region" description="Helical" evidence="1">
    <location>
        <begin position="37"/>
        <end position="56"/>
    </location>
</feature>
<keyword evidence="1" id="KW-0472">Membrane</keyword>
<evidence type="ECO:0000313" key="3">
    <source>
        <dbReference type="EMBL" id="CAE5962533.1"/>
    </source>
</evidence>
<gene>
    <name evidence="3" type="ORF">AARE701A_LOCUS4248</name>
</gene>
<organism evidence="3 4">
    <name type="scientific">Arabidopsis arenosa</name>
    <name type="common">Sand rock-cress</name>
    <name type="synonym">Cardaminopsis arenosa</name>
    <dbReference type="NCBI Taxonomy" id="38785"/>
    <lineage>
        <taxon>Eukaryota</taxon>
        <taxon>Viridiplantae</taxon>
        <taxon>Streptophyta</taxon>
        <taxon>Embryophyta</taxon>
        <taxon>Tracheophyta</taxon>
        <taxon>Spermatophyta</taxon>
        <taxon>Magnoliopsida</taxon>
        <taxon>eudicotyledons</taxon>
        <taxon>Gunneridae</taxon>
        <taxon>Pentapetalae</taxon>
        <taxon>rosids</taxon>
        <taxon>malvids</taxon>
        <taxon>Brassicales</taxon>
        <taxon>Brassicaceae</taxon>
        <taxon>Camelineae</taxon>
        <taxon>Arabidopsis</taxon>
    </lineage>
</organism>
<evidence type="ECO:0000259" key="2">
    <source>
        <dbReference type="Pfam" id="PF25276"/>
    </source>
</evidence>
<dbReference type="Proteomes" id="UP000682877">
    <property type="component" value="Chromosome 2"/>
</dbReference>
<dbReference type="InterPro" id="IPR057192">
    <property type="entry name" value="DUF7870"/>
</dbReference>
<proteinExistence type="predicted"/>
<keyword evidence="1" id="KW-0812">Transmembrane</keyword>
<dbReference type="EMBL" id="LR999452">
    <property type="protein sequence ID" value="CAE5962533.1"/>
    <property type="molecule type" value="Genomic_DNA"/>
</dbReference>
<accession>A0A8S1ZVY1</accession>
<dbReference type="AlphaFoldDB" id="A0A8S1ZVY1"/>
<keyword evidence="4" id="KW-1185">Reference proteome</keyword>
<feature type="domain" description="DUF7870" evidence="2">
    <location>
        <begin position="232"/>
        <end position="408"/>
    </location>
</feature>
<keyword evidence="1" id="KW-1133">Transmembrane helix</keyword>
<evidence type="ECO:0000313" key="4">
    <source>
        <dbReference type="Proteomes" id="UP000682877"/>
    </source>
</evidence>
<evidence type="ECO:0000256" key="1">
    <source>
        <dbReference type="SAM" id="Phobius"/>
    </source>
</evidence>
<sequence length="409" mass="46811">MCQKHFHYLLKKRDRPSSSIGSADTFLKASRSEVLSLFMRSTLLALLFLSFTWLSLLKYGTSATAPSKSVESDLPELLPLLLNDLEKEGLFKMGDKALFLSGGDDEVTVSSYSQTVIETDMVLVSASNQEMQSMVPDETFDFAFAHSRHIDSAEFIDRTLKVGGIFTVQLNLQDLPPNFLKHPNYEIVYVKSSEYTVMTMRKTGETEQKQSLVAPGRKLLGITEEEAREKALRKLEDVLLEPPRAASRKSRTYFKRTRYLPDLMGDNLDLEGYSRRVFIDVGNGKGSSGMEWFVENYPTRKQKFEMYKIETVNDEMSLESEKMGMTEWLKENVKEEEYVVMKAEAEVVEEMMRSKSIKMVDELFLECKPKGLGLRGRKMQSKSGRAYWECLALYGKLRDEGVAVHQWWG</sequence>
<dbReference type="PANTHER" id="PTHR33597:SF11">
    <property type="entry name" value="OS07G0620600 PROTEIN"/>
    <property type="match status" value="1"/>
</dbReference>
<protein>
    <recommendedName>
        <fullName evidence="2">DUF7870 domain-containing protein</fullName>
    </recommendedName>
</protein>
<reference evidence="3" key="1">
    <citation type="submission" date="2021-01" db="EMBL/GenBank/DDBJ databases">
        <authorList>
            <person name="Bezrukov I."/>
        </authorList>
    </citation>
    <scope>NUCLEOTIDE SEQUENCE</scope>
</reference>
<dbReference type="PANTHER" id="PTHR33597">
    <property type="entry name" value="OS02G0760400 PROTEIN"/>
    <property type="match status" value="1"/>
</dbReference>